<dbReference type="Proteomes" id="UP000029640">
    <property type="component" value="Unassembled WGS sequence"/>
</dbReference>
<dbReference type="PANTHER" id="PTHR43434">
    <property type="entry name" value="PHOSPHOGLYCOLATE PHOSPHATASE"/>
    <property type="match status" value="1"/>
</dbReference>
<dbReference type="GO" id="GO:0005829">
    <property type="term" value="C:cytosol"/>
    <property type="evidence" value="ECO:0007669"/>
    <property type="project" value="TreeGrafter"/>
</dbReference>
<keyword evidence="1" id="KW-0378">Hydrolase</keyword>
<dbReference type="Gene3D" id="3.40.50.1000">
    <property type="entry name" value="HAD superfamily/HAD-like"/>
    <property type="match status" value="1"/>
</dbReference>
<dbReference type="EMBL" id="AUVB01000082">
    <property type="protein sequence ID" value="KGE02818.1"/>
    <property type="molecule type" value="Genomic_DNA"/>
</dbReference>
<keyword evidence="2" id="KW-1185">Reference proteome</keyword>
<protein>
    <submittedName>
        <fullName evidence="1">Putative hydrolase</fullName>
    </submittedName>
</protein>
<dbReference type="Pfam" id="PF00702">
    <property type="entry name" value="Hydrolase"/>
    <property type="match status" value="1"/>
</dbReference>
<dbReference type="SFLD" id="SFLDG01129">
    <property type="entry name" value="C1.5:_HAD__Beta-PGM__Phosphata"/>
    <property type="match status" value="1"/>
</dbReference>
<dbReference type="SFLD" id="SFLDS00003">
    <property type="entry name" value="Haloacid_Dehalogenase"/>
    <property type="match status" value="1"/>
</dbReference>
<dbReference type="PANTHER" id="PTHR43434:SF3">
    <property type="entry name" value="GMP_IMP NUCLEOTIDASE YRFG"/>
    <property type="match status" value="1"/>
</dbReference>
<comment type="caution">
    <text evidence="1">The sequence shown here is derived from an EMBL/GenBank/DDBJ whole genome shotgun (WGS) entry which is preliminary data.</text>
</comment>
<sequence>MIDWNRIDTVLLDMDGTLLDLHYDNHFWLEHLPQRYADLKGISAEEALARMRGHFDALHGTLAWYCLDHWSALLDLDIPALKREVRHMIAIRPHALEFLRRLHESPKQVLLVTNAHPVTLDIKMAELDIRPWFDDVVVSHQFAAAKEEQAFWERLQAQHPFDPARTLFIDDTESVLEAARRYGIAHLLTLLQPDSRRQKRIDTRFPGIHHFDEIMPEAAA</sequence>
<dbReference type="SUPFAM" id="SSF56784">
    <property type="entry name" value="HAD-like"/>
    <property type="match status" value="1"/>
</dbReference>
<dbReference type="HOGENOM" id="CLU_106706_0_0_6"/>
<organism evidence="1 2">
    <name type="scientific">Pseudohaliea rubra DSM 19751</name>
    <dbReference type="NCBI Taxonomy" id="1265313"/>
    <lineage>
        <taxon>Bacteria</taxon>
        <taxon>Pseudomonadati</taxon>
        <taxon>Pseudomonadota</taxon>
        <taxon>Gammaproteobacteria</taxon>
        <taxon>Cellvibrionales</taxon>
        <taxon>Halieaceae</taxon>
        <taxon>Pseudohaliea</taxon>
    </lineage>
</organism>
<dbReference type="eggNOG" id="COG1011">
    <property type="taxonomic scope" value="Bacteria"/>
</dbReference>
<dbReference type="NCBIfam" id="TIGR01509">
    <property type="entry name" value="HAD-SF-IA-v3"/>
    <property type="match status" value="1"/>
</dbReference>
<dbReference type="STRING" id="1265313.HRUBRA_02599"/>
<dbReference type="AlphaFoldDB" id="A0A095VNX1"/>
<dbReference type="RefSeq" id="WP_035517761.1">
    <property type="nucleotide sequence ID" value="NZ_KN234787.1"/>
</dbReference>
<dbReference type="NCBIfam" id="NF011564">
    <property type="entry name" value="PRK14988.1"/>
    <property type="match status" value="1"/>
</dbReference>
<dbReference type="InterPro" id="IPR036412">
    <property type="entry name" value="HAD-like_sf"/>
</dbReference>
<gene>
    <name evidence="1" type="ORF">HRUBRA_02599</name>
</gene>
<dbReference type="PATRIC" id="fig|1265313.6.peg.2562"/>
<proteinExistence type="predicted"/>
<evidence type="ECO:0000313" key="1">
    <source>
        <dbReference type="EMBL" id="KGE02818.1"/>
    </source>
</evidence>
<dbReference type="InterPro" id="IPR023214">
    <property type="entry name" value="HAD_sf"/>
</dbReference>
<dbReference type="InterPro" id="IPR006439">
    <property type="entry name" value="HAD-SF_hydro_IA"/>
</dbReference>
<dbReference type="GO" id="GO:0006281">
    <property type="term" value="P:DNA repair"/>
    <property type="evidence" value="ECO:0007669"/>
    <property type="project" value="TreeGrafter"/>
</dbReference>
<accession>A0A095VNX1</accession>
<dbReference type="OrthoDB" id="9773910at2"/>
<reference evidence="1 2" key="1">
    <citation type="journal article" date="2014" name="Genome Announc.">
        <title>Genome Sequence of Gammaproteobacterial Pseudohaliea rubra Type Strain DSM 19751, Isolated from Coastal Seawater of the Mediterranean Sea.</title>
        <authorList>
            <person name="Spring S."/>
            <person name="Fiebig A."/>
            <person name="Riedel T."/>
            <person name="Goker M."/>
            <person name="Klenk H.P."/>
        </authorList>
    </citation>
    <scope>NUCLEOTIDE SEQUENCE [LARGE SCALE GENOMIC DNA]</scope>
    <source>
        <strain evidence="1 2">DSM 19751</strain>
    </source>
</reference>
<evidence type="ECO:0000313" key="2">
    <source>
        <dbReference type="Proteomes" id="UP000029640"/>
    </source>
</evidence>
<dbReference type="InterPro" id="IPR050155">
    <property type="entry name" value="HAD-like_hydrolase_sf"/>
</dbReference>
<dbReference type="GO" id="GO:0008967">
    <property type="term" value="F:phosphoglycolate phosphatase activity"/>
    <property type="evidence" value="ECO:0007669"/>
    <property type="project" value="TreeGrafter"/>
</dbReference>
<name>A0A095VNX1_9GAMM</name>